<feature type="region of interest" description="Disordered" evidence="1">
    <location>
        <begin position="341"/>
        <end position="858"/>
    </location>
</feature>
<feature type="compositionally biased region" description="Basic and acidic residues" evidence="1">
    <location>
        <begin position="887"/>
        <end position="901"/>
    </location>
</feature>
<feature type="compositionally biased region" description="Low complexity" evidence="1">
    <location>
        <begin position="951"/>
        <end position="964"/>
    </location>
</feature>
<feature type="compositionally biased region" description="Basic and acidic residues" evidence="1">
    <location>
        <begin position="629"/>
        <end position="642"/>
    </location>
</feature>
<feature type="compositionally biased region" description="Basic and acidic residues" evidence="1">
    <location>
        <begin position="603"/>
        <end position="621"/>
    </location>
</feature>
<feature type="compositionally biased region" description="Polar residues" evidence="1">
    <location>
        <begin position="570"/>
        <end position="601"/>
    </location>
</feature>
<feature type="compositionally biased region" description="Polar residues" evidence="1">
    <location>
        <begin position="672"/>
        <end position="685"/>
    </location>
</feature>
<evidence type="ECO:0000313" key="2">
    <source>
        <dbReference type="EMBL" id="KAK7516720.1"/>
    </source>
</evidence>
<feature type="region of interest" description="Disordered" evidence="1">
    <location>
        <begin position="1"/>
        <end position="228"/>
    </location>
</feature>
<feature type="compositionally biased region" description="Low complexity" evidence="1">
    <location>
        <begin position="995"/>
        <end position="1014"/>
    </location>
</feature>
<gene>
    <name evidence="2" type="ORF">IWZ03DRAFT_406819</name>
</gene>
<protein>
    <recommendedName>
        <fullName evidence="4">Altered inheritance of mitochondria protein 21</fullName>
    </recommendedName>
</protein>
<name>A0ABR1KP47_9PEZI</name>
<evidence type="ECO:0000256" key="1">
    <source>
        <dbReference type="SAM" id="MobiDB-lite"/>
    </source>
</evidence>
<dbReference type="EMBL" id="JBBPHU010000006">
    <property type="protein sequence ID" value="KAK7516720.1"/>
    <property type="molecule type" value="Genomic_DNA"/>
</dbReference>
<comment type="caution">
    <text evidence="2">The sequence shown here is derived from an EMBL/GenBank/DDBJ whole genome shotgun (WGS) entry which is preliminary data.</text>
</comment>
<feature type="compositionally biased region" description="Pro residues" evidence="1">
    <location>
        <begin position="772"/>
        <end position="781"/>
    </location>
</feature>
<feature type="region of interest" description="Disordered" evidence="1">
    <location>
        <begin position="240"/>
        <end position="261"/>
    </location>
</feature>
<feature type="compositionally biased region" description="Basic and acidic residues" evidence="1">
    <location>
        <begin position="435"/>
        <end position="447"/>
    </location>
</feature>
<feature type="region of interest" description="Disordered" evidence="1">
    <location>
        <begin position="877"/>
        <end position="1041"/>
    </location>
</feature>
<feature type="compositionally biased region" description="Basic and acidic residues" evidence="1">
    <location>
        <begin position="656"/>
        <end position="669"/>
    </location>
</feature>
<feature type="compositionally biased region" description="Low complexity" evidence="1">
    <location>
        <begin position="174"/>
        <end position="187"/>
    </location>
</feature>
<feature type="compositionally biased region" description="Low complexity" evidence="1">
    <location>
        <begin position="751"/>
        <end position="771"/>
    </location>
</feature>
<feature type="region of interest" description="Disordered" evidence="1">
    <location>
        <begin position="1067"/>
        <end position="1117"/>
    </location>
</feature>
<feature type="compositionally biased region" description="Basic and acidic residues" evidence="1">
    <location>
        <begin position="915"/>
        <end position="930"/>
    </location>
</feature>
<feature type="compositionally biased region" description="Low complexity" evidence="1">
    <location>
        <begin position="849"/>
        <end position="858"/>
    </location>
</feature>
<feature type="compositionally biased region" description="Basic and acidic residues" evidence="1">
    <location>
        <begin position="514"/>
        <end position="529"/>
    </location>
</feature>
<dbReference type="InterPro" id="IPR021582">
    <property type="entry name" value="Aim21"/>
</dbReference>
<evidence type="ECO:0008006" key="4">
    <source>
        <dbReference type="Google" id="ProtNLM"/>
    </source>
</evidence>
<feature type="compositionally biased region" description="Basic and acidic residues" evidence="1">
    <location>
        <begin position="549"/>
        <end position="558"/>
    </location>
</feature>
<evidence type="ECO:0000313" key="3">
    <source>
        <dbReference type="Proteomes" id="UP001363622"/>
    </source>
</evidence>
<reference evidence="2 3" key="1">
    <citation type="submission" date="2024-04" db="EMBL/GenBank/DDBJ databases">
        <title>Phyllosticta paracitricarpa is synonymous to the EU quarantine fungus P. citricarpa based on phylogenomic analyses.</title>
        <authorList>
            <consortium name="Lawrence Berkeley National Laboratory"/>
            <person name="Van Ingen-Buijs V.A."/>
            <person name="Van Westerhoven A.C."/>
            <person name="Haridas S."/>
            <person name="Skiadas P."/>
            <person name="Martin F."/>
            <person name="Groenewald J.Z."/>
            <person name="Crous P.W."/>
            <person name="Seidl M.F."/>
        </authorList>
    </citation>
    <scope>NUCLEOTIDE SEQUENCE [LARGE SCALE GENOMIC DNA]</scope>
    <source>
        <strain evidence="2 3">CBS 123371</strain>
    </source>
</reference>
<dbReference type="Proteomes" id="UP001363622">
    <property type="component" value="Unassembled WGS sequence"/>
</dbReference>
<feature type="compositionally biased region" description="Basic residues" evidence="1">
    <location>
        <begin position="834"/>
        <end position="844"/>
    </location>
</feature>
<feature type="compositionally biased region" description="Polar residues" evidence="1">
    <location>
        <begin position="216"/>
        <end position="226"/>
    </location>
</feature>
<feature type="compositionally biased region" description="Basic and acidic residues" evidence="1">
    <location>
        <begin position="1069"/>
        <end position="1095"/>
    </location>
</feature>
<feature type="compositionally biased region" description="Pro residues" evidence="1">
    <location>
        <begin position="1"/>
        <end position="10"/>
    </location>
</feature>
<sequence>MAAPTVPPRPARSTPQQQQQQQQQNGSTAMPSIPPRPKRSTERSISPNRDNFARSPLNDPSFINGSSTNHSKRLSASDLPARPPSVTLPTIGQEGSEYASFDTPPIDENAPQQTRDAEGLKLYAPTASLPQSTNRSRIAGVTRADSAHVAAAGLGKKPSETDLFPGGHSRGHSRSGSSTGRSSRPTSLYQQDEEHGIPEIGLQVPMYPNAGDVQAPTPSLHSNAPSTGVGYFNNGGSSAKLHGRPFAGPPGSYGMHGHGLKPTDELERKWYASHPDDAAREAQGAYGPAIQENRREWTLSSEQLNKLVQESANKGVGMANRLHLGASPAVTATPGEEIGYKASEEYASRMASPRPQSVPPKERTRSSQSHAESPLRMTSAAADQALGGGGGGDGSAIEHDDEGNVIHIDPPAHPRSEMHGPGIDYDDLGPEGGNGEEHVGFITEDGRGTPVLASDELKRHQTPGGEYQQPAVPAELEHERRISQEGGEYHRRSGSRSTSRPTSVSRWRSQGDVGDDRSNTPLDGVKEYEPLFPEDEDEMPVEKPLTAADKLKRPELARHHFPSQDVWEDTPSSLQLQAEVQTPEVPSQPASGNASLESSQVFEKPEKEHQRKADPTPKDQQRQQSFLPDHAKRLAHLNKDVLADMPSRPGMHQRFPSRDIWEDTPDELKLVTTVNAPQDQDSPSEPKSAISDVPAKPQIPARLTRAKPGESPIEKKAAPIIPDRPKPQIPARPARPAHKPSDEAVPLSKVSSASSNNTATADDGAVTAAPPVTKPKPPVPSRPGGSKIAALKAGFLSNLESRLQLGPQGPKKEPKEEKEDELKEKAPLADARKGRAKGPARRRPGTTSAAAPADASQKPAALAFSKAVTVFVIDEDGALEVPQSSPEEQKKDDAAAAHEEIATQVPRDPLPAPADAEKDAKPIVDVKTNDTESPSSQTAVLELKDAADKPATTTTAAASSTSAAEKTQQPEEEAAEVEAETVTAVEHEQPLLAKQQTNNTTSSTDSTTQTGQQDIVASNPATGAAAAAEADGDKATQTSTSTEKITAYLGGRAQEEGSVVVREVVAGEGKGDADAEGEGRKGEGEGDAVLEREEYVGGEGEGGVVGEARVQRTGHGM</sequence>
<feature type="compositionally biased region" description="Acidic residues" evidence="1">
    <location>
        <begin position="970"/>
        <end position="979"/>
    </location>
</feature>
<feature type="compositionally biased region" description="Low complexity" evidence="1">
    <location>
        <begin position="495"/>
        <end position="508"/>
    </location>
</feature>
<dbReference type="Pfam" id="PF11489">
    <property type="entry name" value="Aim21"/>
    <property type="match status" value="1"/>
</dbReference>
<proteinExistence type="predicted"/>
<feature type="compositionally biased region" description="Basic and acidic residues" evidence="1">
    <location>
        <begin position="810"/>
        <end position="833"/>
    </location>
</feature>
<keyword evidence="3" id="KW-1185">Reference proteome</keyword>
<feature type="compositionally biased region" description="Basic and acidic residues" evidence="1">
    <location>
        <begin position="475"/>
        <end position="491"/>
    </location>
</feature>
<feature type="compositionally biased region" description="Basic and acidic residues" evidence="1">
    <location>
        <begin position="396"/>
        <end position="418"/>
    </location>
</feature>
<accession>A0ABR1KP47</accession>
<organism evidence="2 3">
    <name type="scientific">Phyllosticta citriasiana</name>
    <dbReference type="NCBI Taxonomy" id="595635"/>
    <lineage>
        <taxon>Eukaryota</taxon>
        <taxon>Fungi</taxon>
        <taxon>Dikarya</taxon>
        <taxon>Ascomycota</taxon>
        <taxon>Pezizomycotina</taxon>
        <taxon>Dothideomycetes</taxon>
        <taxon>Dothideomycetes incertae sedis</taxon>
        <taxon>Botryosphaeriales</taxon>
        <taxon>Phyllostictaceae</taxon>
        <taxon>Phyllosticta</taxon>
    </lineage>
</organism>